<dbReference type="InterPro" id="IPR010490">
    <property type="entry name" value="COG6"/>
</dbReference>
<proteinExistence type="inferred from homology"/>
<keyword evidence="7 11" id="KW-0653">Protein transport</keyword>
<dbReference type="OrthoDB" id="272987at2759"/>
<dbReference type="EMBL" id="CAJNOC010000629">
    <property type="protein sequence ID" value="CAF0784665.1"/>
    <property type="molecule type" value="Genomic_DNA"/>
</dbReference>
<keyword evidence="9 11" id="KW-0472">Membrane</keyword>
<gene>
    <name evidence="15" type="ORF">OXX778_LOCUS5648</name>
</gene>
<evidence type="ECO:0000256" key="4">
    <source>
        <dbReference type="ARBA" id="ARBA00011166"/>
    </source>
</evidence>
<protein>
    <recommendedName>
        <fullName evidence="5 11">Conserved oligomeric Golgi complex subunit 6</fullName>
        <shortName evidence="11">COG complex subunit 6</shortName>
    </recommendedName>
    <alternativeName>
        <fullName evidence="10 11">Component of oligomeric Golgi complex 6</fullName>
    </alternativeName>
</protein>
<comment type="function">
    <text evidence="1 11">Required for normal Golgi function.</text>
</comment>
<keyword evidence="6 11" id="KW-0813">Transport</keyword>
<accession>A0A813RNS7</accession>
<evidence type="ECO:0000313" key="16">
    <source>
        <dbReference type="Proteomes" id="UP000663879"/>
    </source>
</evidence>
<dbReference type="PANTHER" id="PTHR21506:SF0">
    <property type="entry name" value="CONSERVED OLIGOMERIC GOLGI COMPLEX SUBUNIT 6"/>
    <property type="match status" value="1"/>
</dbReference>
<dbReference type="InterPro" id="IPR048369">
    <property type="entry name" value="COG6_C"/>
</dbReference>
<organism evidence="15 16">
    <name type="scientific">Brachionus calyciflorus</name>
    <dbReference type="NCBI Taxonomy" id="104777"/>
    <lineage>
        <taxon>Eukaryota</taxon>
        <taxon>Metazoa</taxon>
        <taxon>Spiralia</taxon>
        <taxon>Gnathifera</taxon>
        <taxon>Rotifera</taxon>
        <taxon>Eurotatoria</taxon>
        <taxon>Monogononta</taxon>
        <taxon>Pseudotrocha</taxon>
        <taxon>Ploima</taxon>
        <taxon>Brachionidae</taxon>
        <taxon>Brachionus</taxon>
    </lineage>
</organism>
<comment type="subcellular location">
    <subcellularLocation>
        <location evidence="2 11">Golgi apparatus membrane</location>
        <topology evidence="2 11">Peripheral membrane protein</topology>
    </subcellularLocation>
</comment>
<evidence type="ECO:0000256" key="11">
    <source>
        <dbReference type="RuleBase" id="RU365075"/>
    </source>
</evidence>
<dbReference type="GO" id="GO:0000139">
    <property type="term" value="C:Golgi membrane"/>
    <property type="evidence" value="ECO:0007669"/>
    <property type="project" value="UniProtKB-SubCell"/>
</dbReference>
<evidence type="ECO:0000256" key="12">
    <source>
        <dbReference type="SAM" id="MobiDB-lite"/>
    </source>
</evidence>
<evidence type="ECO:0000256" key="6">
    <source>
        <dbReference type="ARBA" id="ARBA00022448"/>
    </source>
</evidence>
<evidence type="ECO:0000256" key="10">
    <source>
        <dbReference type="ARBA" id="ARBA00031348"/>
    </source>
</evidence>
<dbReference type="GO" id="GO:0015031">
    <property type="term" value="P:protein transport"/>
    <property type="evidence" value="ECO:0007669"/>
    <property type="project" value="UniProtKB-KW"/>
</dbReference>
<dbReference type="InterPro" id="IPR048368">
    <property type="entry name" value="COG6_N"/>
</dbReference>
<dbReference type="Pfam" id="PF06419">
    <property type="entry name" value="COG6_N"/>
    <property type="match status" value="1"/>
</dbReference>
<dbReference type="GO" id="GO:0017119">
    <property type="term" value="C:Golgi transport complex"/>
    <property type="evidence" value="ECO:0007669"/>
    <property type="project" value="UniProtKB-UniRule"/>
</dbReference>
<feature type="region of interest" description="Disordered" evidence="12">
    <location>
        <begin position="1"/>
        <end position="21"/>
    </location>
</feature>
<comment type="subunit">
    <text evidence="4">Component of the conserved oligomeric Golgi complex which is composed of eight different subunits and is required for normal Golgi morphology and localization.</text>
</comment>
<dbReference type="PANTHER" id="PTHR21506">
    <property type="entry name" value="COMPONENT OF OLIGOMERIC GOLGI COMPLEX 6"/>
    <property type="match status" value="1"/>
</dbReference>
<dbReference type="Pfam" id="PF20653">
    <property type="entry name" value="COG6_C"/>
    <property type="match status" value="1"/>
</dbReference>
<evidence type="ECO:0000256" key="2">
    <source>
        <dbReference type="ARBA" id="ARBA00004395"/>
    </source>
</evidence>
<feature type="domain" description="Conserved Oligomeric Golgi complex subunit 6 C-terminal" evidence="14">
    <location>
        <begin position="192"/>
        <end position="643"/>
    </location>
</feature>
<evidence type="ECO:0000256" key="8">
    <source>
        <dbReference type="ARBA" id="ARBA00023034"/>
    </source>
</evidence>
<sequence length="644" mass="74409">MEKEPSTPEIQTQQNTNLNNPISRKLNKILESRIENDKELLESLKTLSMFFPENSIRSRRNLRSDIEKRSLVLNEEFLGAFRNVKEQLDDISSIIGSMSECSDNMLTRLKQVKLQTNELISKTNKLQNEKKDIDNKLKIADKFIEKFQLQSDEVNFLTPKKDGSLHPEFFKVLEKVRTIHENCKILLRTNQQTAGLEIMEQMAINQEAAYERLYRWMQNECRLLCSDTVEISDFMSTALFTLTWRPILYKYILDEYCNSRRNAIVKLFIDALTKGGPSGNPRPIELNSHDPIRYMGDILAWIHQATASEHEFLRSLFRKFKNNLELESSIKSSLGVIMDGVCRALRVRIEQVLVSQQDTILYKISNLIKFYDFTIRQRIDESCELIQTLVEMYQLSYKMFLNSLNIHATRLLDKIEPPNFELLPNEEFRRTLTLIKDIFDSYNNSVVSVNTKKDDYVQILDCVIEPMLQMCSLSAVNLSAIDMAVYMINCIYSIHSMLSLYEYTDSKLEKLEAQIDAHLDTLCNEQAYFILSKTDLLDAFKIIQSHDKKVRGPLVNVLGMDSNTLKSAMSKFDIYLAAPDNLIVSQFNLLLGSSIRLKLKQKSVRLVSDAYKLIYDAITDPENGYSNSNSIVPRTPDQTLKLLS</sequence>
<evidence type="ECO:0000259" key="13">
    <source>
        <dbReference type="Pfam" id="PF06419"/>
    </source>
</evidence>
<comment type="caution">
    <text evidence="15">The sequence shown here is derived from an EMBL/GenBank/DDBJ whole genome shotgun (WGS) entry which is preliminary data.</text>
</comment>
<keyword evidence="8 11" id="KW-0333">Golgi apparatus</keyword>
<name>A0A813RNS7_9BILA</name>
<feature type="domain" description="Conserved oligomeric complex COG6 N-terminal" evidence="13">
    <location>
        <begin position="47"/>
        <end position="158"/>
    </location>
</feature>
<dbReference type="AlphaFoldDB" id="A0A813RNS7"/>
<comment type="similarity">
    <text evidence="3 11">Belongs to the COG6 family.</text>
</comment>
<evidence type="ECO:0000256" key="9">
    <source>
        <dbReference type="ARBA" id="ARBA00023136"/>
    </source>
</evidence>
<evidence type="ECO:0000259" key="14">
    <source>
        <dbReference type="Pfam" id="PF20653"/>
    </source>
</evidence>
<dbReference type="SMART" id="SM01087">
    <property type="entry name" value="COG6"/>
    <property type="match status" value="1"/>
</dbReference>
<evidence type="ECO:0000256" key="5">
    <source>
        <dbReference type="ARBA" id="ARBA00020973"/>
    </source>
</evidence>
<evidence type="ECO:0000256" key="3">
    <source>
        <dbReference type="ARBA" id="ARBA00011023"/>
    </source>
</evidence>
<evidence type="ECO:0000256" key="7">
    <source>
        <dbReference type="ARBA" id="ARBA00022927"/>
    </source>
</evidence>
<dbReference type="GO" id="GO:0006891">
    <property type="term" value="P:intra-Golgi vesicle-mediated transport"/>
    <property type="evidence" value="ECO:0007669"/>
    <property type="project" value="UniProtKB-UniRule"/>
</dbReference>
<keyword evidence="16" id="KW-1185">Reference proteome</keyword>
<reference evidence="15" key="1">
    <citation type="submission" date="2021-02" db="EMBL/GenBank/DDBJ databases">
        <authorList>
            <person name="Nowell W R."/>
        </authorList>
    </citation>
    <scope>NUCLEOTIDE SEQUENCE</scope>
    <source>
        <strain evidence="15">Ploen Becks lab</strain>
    </source>
</reference>
<feature type="compositionally biased region" description="Polar residues" evidence="12">
    <location>
        <begin position="8"/>
        <end position="21"/>
    </location>
</feature>
<evidence type="ECO:0000256" key="1">
    <source>
        <dbReference type="ARBA" id="ARBA00003627"/>
    </source>
</evidence>
<evidence type="ECO:0000313" key="15">
    <source>
        <dbReference type="EMBL" id="CAF0784665.1"/>
    </source>
</evidence>
<dbReference type="Proteomes" id="UP000663879">
    <property type="component" value="Unassembled WGS sequence"/>
</dbReference>